<protein>
    <submittedName>
        <fullName evidence="2">Uncharacterized protein</fullName>
    </submittedName>
</protein>
<dbReference type="RefSeq" id="WP_290197971.1">
    <property type="nucleotide sequence ID" value="NZ_CP047654.1"/>
</dbReference>
<feature type="compositionally biased region" description="Basic and acidic residues" evidence="1">
    <location>
        <begin position="105"/>
        <end position="118"/>
    </location>
</feature>
<keyword evidence="3" id="KW-1185">Reference proteome</keyword>
<organism evidence="2 3">
    <name type="scientific">Corynebacterium guangdongense</name>
    <dbReference type="NCBI Taxonomy" id="1783348"/>
    <lineage>
        <taxon>Bacteria</taxon>
        <taxon>Bacillati</taxon>
        <taxon>Actinomycetota</taxon>
        <taxon>Actinomycetes</taxon>
        <taxon>Mycobacteriales</taxon>
        <taxon>Corynebacteriaceae</taxon>
        <taxon>Corynebacterium</taxon>
    </lineage>
</organism>
<evidence type="ECO:0000256" key="1">
    <source>
        <dbReference type="SAM" id="MobiDB-lite"/>
    </source>
</evidence>
<feature type="region of interest" description="Disordered" evidence="1">
    <location>
        <begin position="19"/>
        <end position="135"/>
    </location>
</feature>
<gene>
    <name evidence="2" type="ORF">J2S39_000665</name>
</gene>
<name>A0ABU1ZVM6_9CORY</name>
<dbReference type="EMBL" id="JAVDXZ010000001">
    <property type="protein sequence ID" value="MDR7328989.1"/>
    <property type="molecule type" value="Genomic_DNA"/>
</dbReference>
<proteinExistence type="predicted"/>
<accession>A0ABU1ZVM6</accession>
<comment type="caution">
    <text evidence="2">The sequence shown here is derived from an EMBL/GenBank/DDBJ whole genome shotgun (WGS) entry which is preliminary data.</text>
</comment>
<sequence length="135" mass="15098">MRIQSIGVVKGKARCPICGGERPVNPDGSGFYRHTAPGTPTPCAVDNSRYSFEAVTPSKPSSGDARPQRSSRKPRRPRTEASQARYEQRRRRRVYEEHILDEDREPSLQDHDVEDSGRSVRAKSGGLPTASRRSH</sequence>
<reference evidence="2" key="1">
    <citation type="submission" date="2023-07" db="EMBL/GenBank/DDBJ databases">
        <title>Sequencing the genomes of 1000 actinobacteria strains.</title>
        <authorList>
            <person name="Klenk H.-P."/>
        </authorList>
    </citation>
    <scope>NUCLEOTIDE SEQUENCE</scope>
    <source>
        <strain evidence="2">DSM 107476</strain>
    </source>
</reference>
<dbReference type="Proteomes" id="UP001180840">
    <property type="component" value="Unassembled WGS sequence"/>
</dbReference>
<evidence type="ECO:0000313" key="3">
    <source>
        <dbReference type="Proteomes" id="UP001180840"/>
    </source>
</evidence>
<evidence type="ECO:0000313" key="2">
    <source>
        <dbReference type="EMBL" id="MDR7328989.1"/>
    </source>
</evidence>